<keyword evidence="4" id="KW-1185">Reference proteome</keyword>
<protein>
    <recommendedName>
        <fullName evidence="5">Prolyl-tRNA synthetase</fullName>
    </recommendedName>
</protein>
<comment type="caution">
    <text evidence="3">The sequence shown here is derived from an EMBL/GenBank/DDBJ whole genome shotgun (WGS) entry which is preliminary data.</text>
</comment>
<gene>
    <name evidence="3" type="ORF">ACFPIK_13865</name>
</gene>
<sequence length="459" mass="49102">MKNLLIISASLLMGSLAISSCSSNKMAASSNNDNLYFMASDVKIATQYAVANNNPSTFQNLAKEPTAPQESFSSRNVNPEYISRYGQTSAIDEEEVVYFDDNQTQTNSTNQPNIDVYNSFSVNNFNNNRGWGNTAFNMGMGFGFGAFSPWGMGFYDPFFNPFWGFRPGFNVGLNFGWGRPFYDPFNPFFGFGRMGGFYDPFWGGGFMGSPWGWGRPIYATGPIVVLPGSEFGNRRVVYGSRPTRGSSMVSDLRGMGQSSIVPSTARAQARANATNATANSPRRVISSENARGASRDFSSSQNDYYNSGRSRVANTGTTRNMNSAASDRGSVSGSRGAAPSARPSTAYPNNTRSYDSPTRSSSYPSGYDRSSSPSYNRSTVPGNNSRSTSPSYNRSTSPTYNNSGSPSRSYNNNTPSYSAPSRSNSGYSGGSSFSAPSRSSGGGSSGVSSSGGSRGGRGN</sequence>
<dbReference type="EMBL" id="JBHSKS010000011">
    <property type="protein sequence ID" value="MFC5192858.1"/>
    <property type="molecule type" value="Genomic_DNA"/>
</dbReference>
<proteinExistence type="predicted"/>
<feature type="compositionally biased region" description="Low complexity" evidence="1">
    <location>
        <begin position="264"/>
        <end position="279"/>
    </location>
</feature>
<feature type="signal peptide" evidence="2">
    <location>
        <begin position="1"/>
        <end position="27"/>
    </location>
</feature>
<evidence type="ECO:0000256" key="1">
    <source>
        <dbReference type="SAM" id="MobiDB-lite"/>
    </source>
</evidence>
<feature type="compositionally biased region" description="Polar residues" evidence="1">
    <location>
        <begin position="296"/>
        <end position="333"/>
    </location>
</feature>
<evidence type="ECO:0000313" key="3">
    <source>
        <dbReference type="EMBL" id="MFC5192858.1"/>
    </source>
</evidence>
<organism evidence="3 4">
    <name type="scientific">Algoriphagus aquatilis</name>
    <dbReference type="NCBI Taxonomy" id="490186"/>
    <lineage>
        <taxon>Bacteria</taxon>
        <taxon>Pseudomonadati</taxon>
        <taxon>Bacteroidota</taxon>
        <taxon>Cytophagia</taxon>
        <taxon>Cytophagales</taxon>
        <taxon>Cyclobacteriaceae</taxon>
        <taxon>Algoriphagus</taxon>
    </lineage>
</organism>
<accession>A0ABW0C0Z7</accession>
<name>A0ABW0C0Z7_9BACT</name>
<feature type="region of interest" description="Disordered" evidence="1">
    <location>
        <begin position="263"/>
        <end position="459"/>
    </location>
</feature>
<evidence type="ECO:0008006" key="5">
    <source>
        <dbReference type="Google" id="ProtNLM"/>
    </source>
</evidence>
<feature type="compositionally biased region" description="Polar residues" evidence="1">
    <location>
        <begin position="376"/>
        <end position="420"/>
    </location>
</feature>
<dbReference type="PROSITE" id="PS51257">
    <property type="entry name" value="PROKAR_LIPOPROTEIN"/>
    <property type="match status" value="1"/>
</dbReference>
<feature type="compositionally biased region" description="Low complexity" evidence="1">
    <location>
        <begin position="359"/>
        <end position="375"/>
    </location>
</feature>
<evidence type="ECO:0000313" key="4">
    <source>
        <dbReference type="Proteomes" id="UP001596163"/>
    </source>
</evidence>
<evidence type="ECO:0000256" key="2">
    <source>
        <dbReference type="SAM" id="SignalP"/>
    </source>
</evidence>
<feature type="chain" id="PRO_5045181137" description="Prolyl-tRNA synthetase" evidence="2">
    <location>
        <begin position="28"/>
        <end position="459"/>
    </location>
</feature>
<keyword evidence="2" id="KW-0732">Signal</keyword>
<dbReference type="Proteomes" id="UP001596163">
    <property type="component" value="Unassembled WGS sequence"/>
</dbReference>
<dbReference type="RefSeq" id="WP_377916279.1">
    <property type="nucleotide sequence ID" value="NZ_JBHSKS010000011.1"/>
</dbReference>
<reference evidence="4" key="1">
    <citation type="journal article" date="2019" name="Int. J. Syst. Evol. Microbiol.">
        <title>The Global Catalogue of Microorganisms (GCM) 10K type strain sequencing project: providing services to taxonomists for standard genome sequencing and annotation.</title>
        <authorList>
            <consortium name="The Broad Institute Genomics Platform"/>
            <consortium name="The Broad Institute Genome Sequencing Center for Infectious Disease"/>
            <person name="Wu L."/>
            <person name="Ma J."/>
        </authorList>
    </citation>
    <scope>NUCLEOTIDE SEQUENCE [LARGE SCALE GENOMIC DNA]</scope>
    <source>
        <strain evidence="4">CGMCC 1.7030</strain>
    </source>
</reference>
<feature type="compositionally biased region" description="Low complexity" evidence="1">
    <location>
        <begin position="421"/>
        <end position="439"/>
    </location>
</feature>
<feature type="compositionally biased region" description="Polar residues" evidence="1">
    <location>
        <begin position="342"/>
        <end position="358"/>
    </location>
</feature>